<dbReference type="InterPro" id="IPR039008">
    <property type="entry name" value="IF_rod_dom"/>
</dbReference>
<keyword evidence="5" id="KW-1003">Cell membrane</keyword>
<keyword evidence="10" id="KW-0403">Intermediate filament</keyword>
<evidence type="ECO:0000256" key="5">
    <source>
        <dbReference type="ARBA" id="ARBA00022475"/>
    </source>
</evidence>
<evidence type="ECO:0000256" key="8">
    <source>
        <dbReference type="ARBA" id="ARBA00022613"/>
    </source>
</evidence>
<feature type="compositionally biased region" description="Basic and acidic residues" evidence="16">
    <location>
        <begin position="540"/>
        <end position="555"/>
    </location>
</feature>
<evidence type="ECO:0000256" key="15">
    <source>
        <dbReference type="SAM" id="Coils"/>
    </source>
</evidence>
<feature type="compositionally biased region" description="Basic and acidic residues" evidence="16">
    <location>
        <begin position="571"/>
        <end position="583"/>
    </location>
</feature>
<evidence type="ECO:0000256" key="13">
    <source>
        <dbReference type="ARBA" id="ARBA00023212"/>
    </source>
</evidence>
<dbReference type="GO" id="GO:0005882">
    <property type="term" value="C:intermediate filament"/>
    <property type="evidence" value="ECO:0007669"/>
    <property type="project" value="UniProtKB-KW"/>
</dbReference>
<evidence type="ECO:0000256" key="12">
    <source>
        <dbReference type="ARBA" id="ARBA00023136"/>
    </source>
</evidence>
<keyword evidence="13" id="KW-0206">Cytoskeleton</keyword>
<reference evidence="18 19" key="1">
    <citation type="submission" date="2024-09" db="EMBL/GenBank/DDBJ databases">
        <title>A chromosome-level genome assembly of Gray's grenadier anchovy, Coilia grayii.</title>
        <authorList>
            <person name="Fu Z."/>
        </authorList>
    </citation>
    <scope>NUCLEOTIDE SEQUENCE [LARGE SCALE GENOMIC DNA]</scope>
    <source>
        <strain evidence="18">G4</strain>
        <tissue evidence="18">Muscle</tissue>
    </source>
</reference>
<comment type="caution">
    <text evidence="18">The sequence shown here is derived from an EMBL/GenBank/DDBJ whole genome shotgun (WGS) entry which is preliminary data.</text>
</comment>
<keyword evidence="11 15" id="KW-0175">Coiled coil</keyword>
<gene>
    <name evidence="18" type="ORF">ACEWY4_021315</name>
</gene>
<protein>
    <recommendedName>
        <fullName evidence="4">Filensin</fullName>
    </recommendedName>
    <alternativeName>
        <fullName evidence="14">Beaded filament structural protein 1</fullName>
    </alternativeName>
</protein>
<dbReference type="GO" id="GO:0005212">
    <property type="term" value="F:structural constituent of eye lens"/>
    <property type="evidence" value="ECO:0007669"/>
    <property type="project" value="UniProtKB-KW"/>
</dbReference>
<evidence type="ECO:0000256" key="14">
    <source>
        <dbReference type="ARBA" id="ARBA00031415"/>
    </source>
</evidence>
<organism evidence="18 19">
    <name type="scientific">Coilia grayii</name>
    <name type="common">Gray's grenadier anchovy</name>
    <dbReference type="NCBI Taxonomy" id="363190"/>
    <lineage>
        <taxon>Eukaryota</taxon>
        <taxon>Metazoa</taxon>
        <taxon>Chordata</taxon>
        <taxon>Craniata</taxon>
        <taxon>Vertebrata</taxon>
        <taxon>Euteleostomi</taxon>
        <taxon>Actinopterygii</taxon>
        <taxon>Neopterygii</taxon>
        <taxon>Teleostei</taxon>
        <taxon>Clupei</taxon>
        <taxon>Clupeiformes</taxon>
        <taxon>Clupeoidei</taxon>
        <taxon>Engraulidae</taxon>
        <taxon>Coilinae</taxon>
        <taxon>Coilia</taxon>
    </lineage>
</organism>
<evidence type="ECO:0000256" key="3">
    <source>
        <dbReference type="ARBA" id="ARBA00004544"/>
    </source>
</evidence>
<feature type="domain" description="IF rod" evidence="17">
    <location>
        <begin position="41"/>
        <end position="323"/>
    </location>
</feature>
<dbReference type="EMBL" id="JBHFQA010000018">
    <property type="protein sequence ID" value="KAL2083542.1"/>
    <property type="molecule type" value="Genomic_DNA"/>
</dbReference>
<dbReference type="Gene3D" id="1.20.5.1160">
    <property type="entry name" value="Vasodilator-stimulated phosphoprotein"/>
    <property type="match status" value="1"/>
</dbReference>
<evidence type="ECO:0000256" key="10">
    <source>
        <dbReference type="ARBA" id="ARBA00022754"/>
    </source>
</evidence>
<dbReference type="Pfam" id="PF00038">
    <property type="entry name" value="Filament"/>
    <property type="match status" value="1"/>
</dbReference>
<evidence type="ECO:0000256" key="6">
    <source>
        <dbReference type="ARBA" id="ARBA00022490"/>
    </source>
</evidence>
<dbReference type="Proteomes" id="UP001591681">
    <property type="component" value="Unassembled WGS sequence"/>
</dbReference>
<keyword evidence="6" id="KW-0963">Cytoplasm</keyword>
<sequence length="679" mass="77414">MFRTSYLHEVRKEKYERSDVFEDSDISEVGSTSTGPTPAQDWESLQDLNSRFARYINRARVLEQRNAIFRKQLETLQRMEETSGMEEAFGEQISLNRQRIRELYSDRAKLERELKDAERMLDEFTNRYRNECDYQDQLRNTLEQLNKEADNALLRNLEYQIQSQFLQDDINSTKDRHKKNLAEIQTYVNILQQINQTTPLLPNMGGGISEDKEKRHAQRQVPALQSQLEEYKSALCQLQAQKHRLQTETSVLEQAIKSTQDNYNDEIQLYNKQIEGLRKDIEAAESTLEKYTNDSKHLAVSQSSLENEMERYKRIIENEDNRLNSAIIGTPITLFATNFRCIHNSTVPRGGKDITQVMQDITSVKTRQKNQGKKVNKKREISPRDVMGSAVEGSVSGVDHLEADNQWKEVEREVRRENVPLHTGAVREDVPDGAQISKAFDTLCNIVRDRMRRYKKPEPIADFYTKGRYVLVTGDSNYLDPCFYTSSPSGGHVFVTICDGMLHPYDPYGPYDPYAEPATPPPNDIPASLPVSPPHPSDNGQHDKESGERGGDNQCKRKNGGNGGKRNYKSKNGDHGYNVKDPGHPSNPGSTPAPDTCKMKYPGQPGLSSGHDTSDRNRQWEPLSRLDIPPGSVSYEKVEVVESVEKLSPDNKVKGYEETSMIVETTIEKTSKKKHSDQS</sequence>
<feature type="coiled-coil region" evidence="15">
    <location>
        <begin position="260"/>
        <end position="322"/>
    </location>
</feature>
<keyword evidence="12" id="KW-0472">Membrane</keyword>
<evidence type="ECO:0000256" key="4">
    <source>
        <dbReference type="ARBA" id="ARBA00019025"/>
    </source>
</evidence>
<dbReference type="AlphaFoldDB" id="A0ABD1J8P4"/>
<evidence type="ECO:0000256" key="1">
    <source>
        <dbReference type="ARBA" id="ARBA00004245"/>
    </source>
</evidence>
<dbReference type="PROSITE" id="PS51842">
    <property type="entry name" value="IF_ROD_2"/>
    <property type="match status" value="1"/>
</dbReference>
<comment type="subcellular location">
    <subcellularLocation>
        <location evidence="2">Cell membrane</location>
        <topology evidence="2">Peripheral membrane protein</topology>
        <orientation evidence="2">Cytoplasmic side</orientation>
    </subcellularLocation>
    <subcellularLocation>
        <location evidence="3">Cytoplasm</location>
        <location evidence="3">Cell cortex</location>
    </subcellularLocation>
    <subcellularLocation>
        <location evidence="1">Cytoplasm</location>
        <location evidence="1">Cytoskeleton</location>
    </subcellularLocation>
</comment>
<evidence type="ECO:0000313" key="18">
    <source>
        <dbReference type="EMBL" id="KAL2083542.1"/>
    </source>
</evidence>
<dbReference type="SMART" id="SM01391">
    <property type="entry name" value="Filament"/>
    <property type="match status" value="1"/>
</dbReference>
<dbReference type="InterPro" id="IPR042358">
    <property type="entry name" value="BFSP1"/>
</dbReference>
<dbReference type="GO" id="GO:0005938">
    <property type="term" value="C:cell cortex"/>
    <property type="evidence" value="ECO:0007669"/>
    <property type="project" value="UniProtKB-SubCell"/>
</dbReference>
<evidence type="ECO:0000256" key="7">
    <source>
        <dbReference type="ARBA" id="ARBA00022553"/>
    </source>
</evidence>
<feature type="region of interest" description="Disordered" evidence="16">
    <location>
        <begin position="513"/>
        <end position="630"/>
    </location>
</feature>
<evidence type="ECO:0000256" key="2">
    <source>
        <dbReference type="ARBA" id="ARBA00004413"/>
    </source>
</evidence>
<keyword evidence="19" id="KW-1185">Reference proteome</keyword>
<evidence type="ECO:0000313" key="19">
    <source>
        <dbReference type="Proteomes" id="UP001591681"/>
    </source>
</evidence>
<dbReference type="PANTHER" id="PTHR14069">
    <property type="entry name" value="FILENSIN"/>
    <property type="match status" value="1"/>
</dbReference>
<proteinExistence type="predicted"/>
<keyword evidence="7" id="KW-0597">Phosphoprotein</keyword>
<evidence type="ECO:0000256" key="16">
    <source>
        <dbReference type="SAM" id="MobiDB-lite"/>
    </source>
</evidence>
<feature type="coiled-coil region" evidence="15">
    <location>
        <begin position="45"/>
        <end position="162"/>
    </location>
</feature>
<dbReference type="GO" id="GO:0005886">
    <property type="term" value="C:plasma membrane"/>
    <property type="evidence" value="ECO:0007669"/>
    <property type="project" value="UniProtKB-SubCell"/>
</dbReference>
<evidence type="ECO:0000256" key="9">
    <source>
        <dbReference type="ARBA" id="ARBA00022737"/>
    </source>
</evidence>
<evidence type="ECO:0000256" key="11">
    <source>
        <dbReference type="ARBA" id="ARBA00023054"/>
    </source>
</evidence>
<dbReference type="SUPFAM" id="SSF64593">
    <property type="entry name" value="Intermediate filament protein, coiled coil region"/>
    <property type="match status" value="2"/>
</dbReference>
<keyword evidence="9" id="KW-0677">Repeat</keyword>
<evidence type="ECO:0000259" key="17">
    <source>
        <dbReference type="PROSITE" id="PS51842"/>
    </source>
</evidence>
<keyword evidence="8" id="KW-0273">Eye lens protein</keyword>
<name>A0ABD1J8P4_9TELE</name>
<dbReference type="Gene3D" id="1.20.5.170">
    <property type="match status" value="1"/>
</dbReference>
<dbReference type="PANTHER" id="PTHR14069:SF0">
    <property type="entry name" value="FILENSIN"/>
    <property type="match status" value="1"/>
</dbReference>
<accession>A0ABD1J8P4</accession>